<dbReference type="RefSeq" id="WP_349182321.1">
    <property type="nucleotide sequence ID" value="NZ_JBBNGS010000008.1"/>
</dbReference>
<dbReference type="PROSITE" id="PS00922">
    <property type="entry name" value="TRANSGLYCOSYLASE"/>
    <property type="match status" value="1"/>
</dbReference>
<dbReference type="Gene3D" id="1.10.530.10">
    <property type="match status" value="1"/>
</dbReference>
<evidence type="ECO:0000256" key="1">
    <source>
        <dbReference type="ARBA" id="ARBA00007734"/>
    </source>
</evidence>
<dbReference type="Pfam" id="PF01464">
    <property type="entry name" value="SLT"/>
    <property type="match status" value="1"/>
</dbReference>
<proteinExistence type="inferred from homology"/>
<evidence type="ECO:0000313" key="4">
    <source>
        <dbReference type="Proteomes" id="UP001478817"/>
    </source>
</evidence>
<comment type="similarity">
    <text evidence="1">Belongs to the transglycosylase Slt family.</text>
</comment>
<protein>
    <submittedName>
        <fullName evidence="3">Lytic transglycosylase domain-containing protein</fullName>
    </submittedName>
</protein>
<dbReference type="PANTHER" id="PTHR37423:SF2">
    <property type="entry name" value="MEMBRANE-BOUND LYTIC MUREIN TRANSGLYCOSYLASE C"/>
    <property type="match status" value="1"/>
</dbReference>
<accession>A0ABV1IFQ6</accession>
<feature type="domain" description="Transglycosylase SLT" evidence="2">
    <location>
        <begin position="55"/>
        <end position="163"/>
    </location>
</feature>
<dbReference type="SUPFAM" id="SSF53955">
    <property type="entry name" value="Lysozyme-like"/>
    <property type="match status" value="1"/>
</dbReference>
<dbReference type="Proteomes" id="UP001478817">
    <property type="component" value="Unassembled WGS sequence"/>
</dbReference>
<evidence type="ECO:0000259" key="2">
    <source>
        <dbReference type="Pfam" id="PF01464"/>
    </source>
</evidence>
<reference evidence="3 4" key="1">
    <citation type="submission" date="2024-04" db="EMBL/GenBank/DDBJ databases">
        <title>Human intestinal bacterial collection.</title>
        <authorList>
            <person name="Pauvert C."/>
            <person name="Hitch T.C.A."/>
            <person name="Clavel T."/>
        </authorList>
    </citation>
    <scope>NUCLEOTIDE SEQUENCE [LARGE SCALE GENOMIC DNA]</scope>
    <source>
        <strain evidence="3 4">CLA-AA-H197</strain>
    </source>
</reference>
<organism evidence="3 4">
    <name type="scientific">Paratractidigestivibacter faecalis</name>
    <dbReference type="NCBI Taxonomy" id="2292441"/>
    <lineage>
        <taxon>Bacteria</taxon>
        <taxon>Bacillati</taxon>
        <taxon>Actinomycetota</taxon>
        <taxon>Coriobacteriia</taxon>
        <taxon>Coriobacteriales</taxon>
        <taxon>Atopobiaceae</taxon>
        <taxon>Paratractidigestivibacter</taxon>
    </lineage>
</organism>
<comment type="caution">
    <text evidence="3">The sequence shown here is derived from an EMBL/GenBank/DDBJ whole genome shotgun (WGS) entry which is preliminary data.</text>
</comment>
<dbReference type="InterPro" id="IPR000189">
    <property type="entry name" value="Transglyc_AS"/>
</dbReference>
<gene>
    <name evidence="3" type="ORF">AAAT05_05180</name>
</gene>
<evidence type="ECO:0000313" key="3">
    <source>
        <dbReference type="EMBL" id="MEQ2637735.1"/>
    </source>
</evidence>
<name>A0ABV1IFQ6_9ACTN</name>
<dbReference type="CDD" id="cd16896">
    <property type="entry name" value="LT_Slt70-like"/>
    <property type="match status" value="1"/>
</dbReference>
<sequence>MARRRARREGRLLRWYRLLPLLALAGTLGLCGALDAAPTTLGRQLLYPVSDVAAIEASAARHGVDPDLVCAVIKCESSWNPTATSSAGAIGLMQVMPDTARSLVEMGLVDGSAWDADNLTDPSTNIEFGCAYLGYLQEHLSSTEEIVAAYNAGIGTVQGWLDEGGVIPDDIAFAETRAYLQKVTLAYEGYQRSYPSGLTDASDR</sequence>
<keyword evidence="4" id="KW-1185">Reference proteome</keyword>
<dbReference type="EMBL" id="JBBNGS010000008">
    <property type="protein sequence ID" value="MEQ2637735.1"/>
    <property type="molecule type" value="Genomic_DNA"/>
</dbReference>
<dbReference type="PANTHER" id="PTHR37423">
    <property type="entry name" value="SOLUBLE LYTIC MUREIN TRANSGLYCOSYLASE-RELATED"/>
    <property type="match status" value="1"/>
</dbReference>
<dbReference type="InterPro" id="IPR023346">
    <property type="entry name" value="Lysozyme-like_dom_sf"/>
</dbReference>
<dbReference type="InterPro" id="IPR008258">
    <property type="entry name" value="Transglycosylase_SLT_dom_1"/>
</dbReference>